<dbReference type="PANTHER" id="PTHR31302">
    <property type="entry name" value="TRANSMEMBRANE PROTEIN WITH METALLOPHOSPHOESTERASE DOMAIN-RELATED"/>
    <property type="match status" value="1"/>
</dbReference>
<dbReference type="PANTHER" id="PTHR31302:SF0">
    <property type="entry name" value="TRANSMEMBRANE PROTEIN WITH METALLOPHOSPHOESTERASE DOMAIN"/>
    <property type="match status" value="1"/>
</dbReference>
<feature type="transmembrane region" description="Helical" evidence="1">
    <location>
        <begin position="118"/>
        <end position="138"/>
    </location>
</feature>
<dbReference type="InterPro" id="IPR029052">
    <property type="entry name" value="Metallo-depent_PP-like"/>
</dbReference>
<proteinExistence type="predicted"/>
<keyword evidence="4" id="KW-1185">Reference proteome</keyword>
<keyword evidence="1" id="KW-1133">Transmembrane helix</keyword>
<dbReference type="Gene3D" id="3.60.21.10">
    <property type="match status" value="1"/>
</dbReference>
<keyword evidence="1" id="KW-0812">Transmembrane</keyword>
<feature type="transmembrane region" description="Helical" evidence="1">
    <location>
        <begin position="32"/>
        <end position="56"/>
    </location>
</feature>
<keyword evidence="1" id="KW-0472">Membrane</keyword>
<dbReference type="RefSeq" id="WP_277578521.1">
    <property type="nucleotide sequence ID" value="NZ_JANRMI010000003.1"/>
</dbReference>
<evidence type="ECO:0000259" key="2">
    <source>
        <dbReference type="Pfam" id="PF00149"/>
    </source>
</evidence>
<organism evidence="3 4">
    <name type="scientific">Bdellovibrio svalbardensis</name>
    <dbReference type="NCBI Taxonomy" id="2972972"/>
    <lineage>
        <taxon>Bacteria</taxon>
        <taxon>Pseudomonadati</taxon>
        <taxon>Bdellovibrionota</taxon>
        <taxon>Bdellovibrionia</taxon>
        <taxon>Bdellovibrionales</taxon>
        <taxon>Pseudobdellovibrionaceae</taxon>
        <taxon>Bdellovibrio</taxon>
    </lineage>
</organism>
<evidence type="ECO:0000313" key="3">
    <source>
        <dbReference type="EMBL" id="MDG0817045.1"/>
    </source>
</evidence>
<dbReference type="InterPro" id="IPR004843">
    <property type="entry name" value="Calcineurin-like_PHP"/>
</dbReference>
<gene>
    <name evidence="3" type="ORF">NWE73_11755</name>
</gene>
<protein>
    <submittedName>
        <fullName evidence="3">Metallophosphoesterase</fullName>
    </submittedName>
</protein>
<feature type="domain" description="Calcineurin-like phosphoesterase" evidence="2">
    <location>
        <begin position="157"/>
        <end position="324"/>
    </location>
</feature>
<comment type="caution">
    <text evidence="3">The sequence shown here is derived from an EMBL/GenBank/DDBJ whole genome shotgun (WGS) entry which is preliminary data.</text>
</comment>
<dbReference type="InterPro" id="IPR051158">
    <property type="entry name" value="Metallophosphoesterase_sf"/>
</dbReference>
<name>A0ABT6DJK6_9BACT</name>
<reference evidence="3" key="1">
    <citation type="submission" date="2022-08" db="EMBL/GenBank/DDBJ databases">
        <title>Novel Bdellovibrio Species Isolated from Svalbard: Designation Bdellovibrio svalbardensis.</title>
        <authorList>
            <person name="Mitchell R.J."/>
            <person name="Choi S.Y."/>
        </authorList>
    </citation>
    <scope>NUCLEOTIDE SEQUENCE</scope>
    <source>
        <strain evidence="3">PAP01</strain>
    </source>
</reference>
<dbReference type="CDD" id="cd07385">
    <property type="entry name" value="MPP_YkuE_C"/>
    <property type="match status" value="1"/>
</dbReference>
<evidence type="ECO:0000313" key="4">
    <source>
        <dbReference type="Proteomes" id="UP001152321"/>
    </source>
</evidence>
<feature type="transmembrane region" description="Helical" evidence="1">
    <location>
        <begin position="77"/>
        <end position="98"/>
    </location>
</feature>
<dbReference type="Proteomes" id="UP001152321">
    <property type="component" value="Unassembled WGS sequence"/>
</dbReference>
<sequence>MGFFRVVLVSLFVVVFFYLSHQLTRFADLSLGMVSIVNLGLISILGIVLAQPLYFWSDRRLEHRPWHDSFSRVAHLCMAYINFLISFVILRDVAAFALEYLAPAYSTEFAFGKEALGIMLTLPLFLILLGTLVVRVGPRVTHVALGFKNLPKGLENLRILHITDLHISSSLPVHFVEKLVQRVNKLKPDLVVYTGDILDSQAIRHLAEFDSLKKMESRLGHYYVPGNHEYYWDVDQGLAAFRSVDFNVLINETANLTINNSLLQISGIPDPAARMFRKEEPDFEKVAAQLKPEGFKLLLSHQPSLAKQACKKGFDLQLSGHTHGGQFFPWNLLIGFFERYSKGLYRIQGMQLYVNQGTGYWGPSLRLGTYCELTVITLTSNVSILRRGRSAKR</sequence>
<dbReference type="Pfam" id="PF00149">
    <property type="entry name" value="Metallophos"/>
    <property type="match status" value="1"/>
</dbReference>
<evidence type="ECO:0000256" key="1">
    <source>
        <dbReference type="SAM" id="Phobius"/>
    </source>
</evidence>
<accession>A0ABT6DJK6</accession>
<dbReference type="EMBL" id="JANRMI010000003">
    <property type="protein sequence ID" value="MDG0817045.1"/>
    <property type="molecule type" value="Genomic_DNA"/>
</dbReference>
<dbReference type="SUPFAM" id="SSF56300">
    <property type="entry name" value="Metallo-dependent phosphatases"/>
    <property type="match status" value="1"/>
</dbReference>